<dbReference type="PATRIC" id="fig|467210.3.peg.1973"/>
<sequence>MESAFVGSFILHNFSCHISTEQRFRIAYGYFRIYNVLTDGERSHINNFYK</sequence>
<protein>
    <submittedName>
        <fullName evidence="1">Uncharacterized protein</fullName>
    </submittedName>
</protein>
<proteinExistence type="predicted"/>
<dbReference type="Proteomes" id="UP000070394">
    <property type="component" value="Unassembled WGS sequence"/>
</dbReference>
<name>A0A133ZJZ5_9FIRM</name>
<keyword evidence="2" id="KW-1185">Reference proteome</keyword>
<reference evidence="2" key="1">
    <citation type="submission" date="2016-01" db="EMBL/GenBank/DDBJ databases">
        <authorList>
            <person name="Mitreva M."/>
            <person name="Pepin K.H."/>
            <person name="Mihindukulasuriya K.A."/>
            <person name="Fulton R."/>
            <person name="Fronick C."/>
            <person name="O'Laughlin M."/>
            <person name="Miner T."/>
            <person name="Herter B."/>
            <person name="Rosa B.A."/>
            <person name="Cordes M."/>
            <person name="Tomlinson C."/>
            <person name="Wollam A."/>
            <person name="Palsikar V.B."/>
            <person name="Mardis E.R."/>
            <person name="Wilson R.K."/>
        </authorList>
    </citation>
    <scope>NUCLEOTIDE SEQUENCE [LARGE SCALE GENOMIC DNA]</scope>
    <source>
        <strain evidence="2">DNF00896</strain>
    </source>
</reference>
<organism evidence="1 2">
    <name type="scientific">Lachnoanaerobaculum saburreum</name>
    <dbReference type="NCBI Taxonomy" id="467210"/>
    <lineage>
        <taxon>Bacteria</taxon>
        <taxon>Bacillati</taxon>
        <taxon>Bacillota</taxon>
        <taxon>Clostridia</taxon>
        <taxon>Lachnospirales</taxon>
        <taxon>Lachnospiraceae</taxon>
        <taxon>Lachnoanaerobaculum</taxon>
    </lineage>
</organism>
<gene>
    <name evidence="1" type="ORF">HMPREF1866_01995</name>
</gene>
<comment type="caution">
    <text evidence="1">The sequence shown here is derived from an EMBL/GenBank/DDBJ whole genome shotgun (WGS) entry which is preliminary data.</text>
</comment>
<evidence type="ECO:0000313" key="1">
    <source>
        <dbReference type="EMBL" id="KXB55773.1"/>
    </source>
</evidence>
<dbReference type="EMBL" id="LSDA01000108">
    <property type="protein sequence ID" value="KXB55773.1"/>
    <property type="molecule type" value="Genomic_DNA"/>
</dbReference>
<accession>A0A133ZJZ5</accession>
<dbReference type="AlphaFoldDB" id="A0A133ZJZ5"/>
<evidence type="ECO:0000313" key="2">
    <source>
        <dbReference type="Proteomes" id="UP000070394"/>
    </source>
</evidence>
<dbReference type="STRING" id="467210.HMPREF1866_01995"/>